<feature type="binding site" evidence="8">
    <location>
        <position position="187"/>
    </location>
    <ligand>
        <name>ATP</name>
        <dbReference type="ChEBI" id="CHEBI:30616"/>
    </ligand>
</feature>
<feature type="binding site" evidence="8">
    <location>
        <position position="129"/>
    </location>
    <ligand>
        <name>ATP</name>
        <dbReference type="ChEBI" id="CHEBI:30616"/>
    </ligand>
</feature>
<comment type="catalytic activity">
    <reaction evidence="8">
        <text>L-tyrosyl-[protein] + ATP = O-(5'-adenylyl)-L-tyrosyl-[protein] + diphosphate</text>
        <dbReference type="Rhea" id="RHEA:54288"/>
        <dbReference type="Rhea" id="RHEA-COMP:10136"/>
        <dbReference type="Rhea" id="RHEA-COMP:13846"/>
        <dbReference type="ChEBI" id="CHEBI:30616"/>
        <dbReference type="ChEBI" id="CHEBI:33019"/>
        <dbReference type="ChEBI" id="CHEBI:46858"/>
        <dbReference type="ChEBI" id="CHEBI:83624"/>
        <dbReference type="EC" id="2.7.7.108"/>
    </reaction>
</comment>
<organism evidence="9 10">
    <name type="scientific">Anaeromonas frigoriresistens</name>
    <dbReference type="NCBI Taxonomy" id="2683708"/>
    <lineage>
        <taxon>Bacteria</taxon>
        <taxon>Bacillati</taxon>
        <taxon>Bacillota</taxon>
        <taxon>Tissierellia</taxon>
        <taxon>Tissierellales</taxon>
        <taxon>Thermohalobacteraceae</taxon>
        <taxon>Anaeromonas</taxon>
    </lineage>
</organism>
<comment type="catalytic activity">
    <reaction evidence="8">
        <text>L-threonyl-[protein] + ATP = 3-O-(5'-adenylyl)-L-threonyl-[protein] + diphosphate</text>
        <dbReference type="Rhea" id="RHEA:54292"/>
        <dbReference type="Rhea" id="RHEA-COMP:11060"/>
        <dbReference type="Rhea" id="RHEA-COMP:13847"/>
        <dbReference type="ChEBI" id="CHEBI:30013"/>
        <dbReference type="ChEBI" id="CHEBI:30616"/>
        <dbReference type="ChEBI" id="CHEBI:33019"/>
        <dbReference type="ChEBI" id="CHEBI:138113"/>
        <dbReference type="EC" id="2.7.7.108"/>
    </reaction>
</comment>
<evidence type="ECO:0000256" key="5">
    <source>
        <dbReference type="ARBA" id="ARBA00022741"/>
    </source>
</evidence>
<accession>A0A942UVU5</accession>
<dbReference type="PANTHER" id="PTHR32057">
    <property type="entry name" value="PROTEIN ADENYLYLTRANSFERASE SELO, MITOCHONDRIAL"/>
    <property type="match status" value="1"/>
</dbReference>
<dbReference type="NCBIfam" id="NF000658">
    <property type="entry name" value="PRK00029.1"/>
    <property type="match status" value="1"/>
</dbReference>
<dbReference type="GO" id="GO:0030145">
    <property type="term" value="F:manganese ion binding"/>
    <property type="evidence" value="ECO:0007669"/>
    <property type="project" value="UniProtKB-UniRule"/>
</dbReference>
<dbReference type="EC" id="2.7.7.-" evidence="8"/>
<sequence>MTNKNLIIKTGWNFDNSYARLPELFFTRLKPTPVSSSKLVVLNRTLATSLGLNDKGLKEKDEVEVFAGNRVPEGAVPLSQAYAGHQFGRFTMLGDGRAILIGEQISSKGERFDIQLKGSGRTPYSRGGDGRATLGPMLREYIISEAMYALGIPTTRSLAVVTTGESVTRQTKLPGAILTRVAASHIRVGTFQYVSNWGNVEELRTLADYTLERHFPGYKKESNPYVFLLQEVIKVQAKLIARWQLVGFIHGVMNTDNMTISGETIDYGPCAFMDQYDPSTVFSSIDINGRYAYGNQPSMAAWNLARFAETLLPLLDDEEEQAIKLAENTLSKFSELYRCNWLGGMRAKLGIFNQEEQDESLIEDLFSIMHKHKSDYTNTFRALTLNKLEDMELFKASDFKTWYGRWQDRLSRQEESKESSQKLMKNNNPAVIPRNHRVEAALESAEKRGDYSIMERLLDILSKPYAYTTEQNEYSELPPPSSLPYRTFCGT</sequence>
<name>A0A942UVU5_9FIRM</name>
<feature type="binding site" evidence="8">
    <location>
        <position position="96"/>
    </location>
    <ligand>
        <name>ATP</name>
        <dbReference type="ChEBI" id="CHEBI:30616"/>
    </ligand>
</feature>
<comment type="cofactor">
    <cofactor evidence="8">
        <name>Mg(2+)</name>
        <dbReference type="ChEBI" id="CHEBI:18420"/>
    </cofactor>
    <cofactor evidence="8">
        <name>Mn(2+)</name>
        <dbReference type="ChEBI" id="CHEBI:29035"/>
    </cofactor>
</comment>
<keyword evidence="8" id="KW-0464">Manganese</keyword>
<evidence type="ECO:0000256" key="1">
    <source>
        <dbReference type="ARBA" id="ARBA00009747"/>
    </source>
</evidence>
<feature type="binding site" evidence="8">
    <location>
        <position position="117"/>
    </location>
    <ligand>
        <name>ATP</name>
        <dbReference type="ChEBI" id="CHEBI:30616"/>
    </ligand>
</feature>
<dbReference type="GO" id="GO:0000287">
    <property type="term" value="F:magnesium ion binding"/>
    <property type="evidence" value="ECO:0007669"/>
    <property type="project" value="UniProtKB-UniRule"/>
</dbReference>
<comment type="caution">
    <text evidence="9">The sequence shown here is derived from an EMBL/GenBank/DDBJ whole genome shotgun (WGS) entry which is preliminary data.</text>
</comment>
<dbReference type="InterPro" id="IPR003846">
    <property type="entry name" value="SelO"/>
</dbReference>
<dbReference type="GO" id="GO:0070733">
    <property type="term" value="F:AMPylase activity"/>
    <property type="evidence" value="ECO:0007669"/>
    <property type="project" value="UniProtKB-EC"/>
</dbReference>
<keyword evidence="5 8" id="KW-0547">Nucleotide-binding</keyword>
<dbReference type="HAMAP" id="MF_00692">
    <property type="entry name" value="SelO"/>
    <property type="match status" value="1"/>
</dbReference>
<reference evidence="9" key="1">
    <citation type="submission" date="2019-12" db="EMBL/GenBank/DDBJ databases">
        <title>Clostridiaceae gen. nov. sp. nov., isolated from sediment in Xinjiang, China.</title>
        <authorList>
            <person name="Zhang R."/>
        </authorList>
    </citation>
    <scope>NUCLEOTIDE SEQUENCE</scope>
    <source>
        <strain evidence="9">D2Q-11</strain>
    </source>
</reference>
<comment type="catalytic activity">
    <reaction evidence="8">
        <text>L-seryl-[protein] + ATP = 3-O-(5'-adenylyl)-L-seryl-[protein] + diphosphate</text>
        <dbReference type="Rhea" id="RHEA:58120"/>
        <dbReference type="Rhea" id="RHEA-COMP:9863"/>
        <dbReference type="Rhea" id="RHEA-COMP:15073"/>
        <dbReference type="ChEBI" id="CHEBI:29999"/>
        <dbReference type="ChEBI" id="CHEBI:30616"/>
        <dbReference type="ChEBI" id="CHEBI:33019"/>
        <dbReference type="ChEBI" id="CHEBI:142516"/>
        <dbReference type="EC" id="2.7.7.108"/>
    </reaction>
</comment>
<dbReference type="GO" id="GO:0005524">
    <property type="term" value="F:ATP binding"/>
    <property type="evidence" value="ECO:0007669"/>
    <property type="project" value="UniProtKB-UniRule"/>
</dbReference>
<evidence type="ECO:0000256" key="6">
    <source>
        <dbReference type="ARBA" id="ARBA00022840"/>
    </source>
</evidence>
<keyword evidence="10" id="KW-1185">Reference proteome</keyword>
<feature type="binding site" evidence="8">
    <location>
        <position position="266"/>
    </location>
    <ligand>
        <name>Mg(2+)</name>
        <dbReference type="ChEBI" id="CHEBI:18420"/>
    </ligand>
</feature>
<comment type="catalytic activity">
    <reaction evidence="8">
        <text>L-histidyl-[protein] + UTP = N(tele)-(5'-uridylyl)-L-histidyl-[protein] + diphosphate</text>
        <dbReference type="Rhea" id="RHEA:83891"/>
        <dbReference type="Rhea" id="RHEA-COMP:9745"/>
        <dbReference type="Rhea" id="RHEA-COMP:20239"/>
        <dbReference type="ChEBI" id="CHEBI:29979"/>
        <dbReference type="ChEBI" id="CHEBI:33019"/>
        <dbReference type="ChEBI" id="CHEBI:46398"/>
        <dbReference type="ChEBI" id="CHEBI:233474"/>
    </reaction>
</comment>
<comment type="similarity">
    <text evidence="1 8">Belongs to the SELO family.</text>
</comment>
<feature type="binding site" evidence="8">
    <location>
        <position position="97"/>
    </location>
    <ligand>
        <name>ATP</name>
        <dbReference type="ChEBI" id="CHEBI:30616"/>
    </ligand>
</feature>
<keyword evidence="3 8" id="KW-0548">Nucleotidyltransferase</keyword>
<comment type="function">
    <text evidence="8">Nucleotidyltransferase involved in the post-translational modification of proteins. It can catalyze the addition of adenosine monophosphate (AMP) or uridine monophosphate (UMP) to a protein, resulting in modifications known as AMPylation and UMPylation.</text>
</comment>
<keyword evidence="2 8" id="KW-0808">Transferase</keyword>
<dbReference type="EMBL" id="WSFT01000016">
    <property type="protein sequence ID" value="MBS4537361.1"/>
    <property type="molecule type" value="Genomic_DNA"/>
</dbReference>
<keyword evidence="7 8" id="KW-0460">Magnesium</keyword>
<evidence type="ECO:0000256" key="8">
    <source>
        <dbReference type="HAMAP-Rule" id="MF_00692"/>
    </source>
</evidence>
<dbReference type="AlphaFoldDB" id="A0A942UVU5"/>
<dbReference type="EC" id="2.7.7.108" evidence="8"/>
<evidence type="ECO:0000313" key="10">
    <source>
        <dbReference type="Proteomes" id="UP000724672"/>
    </source>
</evidence>
<evidence type="ECO:0000256" key="3">
    <source>
        <dbReference type="ARBA" id="ARBA00022695"/>
    </source>
</evidence>
<feature type="binding site" evidence="8">
    <location>
        <position position="266"/>
    </location>
    <ligand>
        <name>ATP</name>
        <dbReference type="ChEBI" id="CHEBI:30616"/>
    </ligand>
</feature>
<protein>
    <recommendedName>
        <fullName evidence="8">Protein nucleotidyltransferase YdiU</fullName>
        <ecNumber evidence="8">2.7.7.-</ecNumber>
    </recommendedName>
    <alternativeName>
        <fullName evidence="8">Protein adenylyltransferase YdiU</fullName>
        <ecNumber evidence="8">2.7.7.108</ecNumber>
    </alternativeName>
    <alternativeName>
        <fullName evidence="8">Protein uridylyltransferase YdiU</fullName>
        <ecNumber evidence="8">2.7.7.-</ecNumber>
    </alternativeName>
</protein>
<feature type="binding site" evidence="8">
    <location>
        <position position="180"/>
    </location>
    <ligand>
        <name>ATP</name>
        <dbReference type="ChEBI" id="CHEBI:30616"/>
    </ligand>
</feature>
<feature type="binding site" evidence="8">
    <location>
        <position position="257"/>
    </location>
    <ligand>
        <name>Mg(2+)</name>
        <dbReference type="ChEBI" id="CHEBI:18420"/>
    </ligand>
</feature>
<keyword evidence="6 8" id="KW-0067">ATP-binding</keyword>
<feature type="active site" description="Proton acceptor" evidence="8">
    <location>
        <position position="256"/>
    </location>
</feature>
<evidence type="ECO:0000256" key="7">
    <source>
        <dbReference type="ARBA" id="ARBA00022842"/>
    </source>
</evidence>
<feature type="binding site" evidence="8">
    <location>
        <position position="94"/>
    </location>
    <ligand>
        <name>ATP</name>
        <dbReference type="ChEBI" id="CHEBI:30616"/>
    </ligand>
</feature>
<dbReference type="Proteomes" id="UP000724672">
    <property type="component" value="Unassembled WGS sequence"/>
</dbReference>
<dbReference type="RefSeq" id="WP_203365292.1">
    <property type="nucleotide sequence ID" value="NZ_WSFT01000016.1"/>
</dbReference>
<evidence type="ECO:0000313" key="9">
    <source>
        <dbReference type="EMBL" id="MBS4537361.1"/>
    </source>
</evidence>
<comment type="catalytic activity">
    <reaction evidence="8">
        <text>L-tyrosyl-[protein] + UTP = O-(5'-uridylyl)-L-tyrosyl-[protein] + diphosphate</text>
        <dbReference type="Rhea" id="RHEA:83887"/>
        <dbReference type="Rhea" id="RHEA-COMP:10136"/>
        <dbReference type="Rhea" id="RHEA-COMP:20238"/>
        <dbReference type="ChEBI" id="CHEBI:33019"/>
        <dbReference type="ChEBI" id="CHEBI:46398"/>
        <dbReference type="ChEBI" id="CHEBI:46858"/>
        <dbReference type="ChEBI" id="CHEBI:90602"/>
    </reaction>
</comment>
<keyword evidence="4 8" id="KW-0479">Metal-binding</keyword>
<comment type="catalytic activity">
    <reaction evidence="8">
        <text>L-seryl-[protein] + UTP = O-(5'-uridylyl)-L-seryl-[protein] + diphosphate</text>
        <dbReference type="Rhea" id="RHEA:64604"/>
        <dbReference type="Rhea" id="RHEA-COMP:9863"/>
        <dbReference type="Rhea" id="RHEA-COMP:16635"/>
        <dbReference type="ChEBI" id="CHEBI:29999"/>
        <dbReference type="ChEBI" id="CHEBI:33019"/>
        <dbReference type="ChEBI" id="CHEBI:46398"/>
        <dbReference type="ChEBI" id="CHEBI:156051"/>
    </reaction>
</comment>
<evidence type="ECO:0000256" key="2">
    <source>
        <dbReference type="ARBA" id="ARBA00022679"/>
    </source>
</evidence>
<dbReference type="PANTHER" id="PTHR32057:SF14">
    <property type="entry name" value="PROTEIN ADENYLYLTRANSFERASE SELO, MITOCHONDRIAL"/>
    <property type="match status" value="1"/>
</dbReference>
<dbReference type="Pfam" id="PF02696">
    <property type="entry name" value="SelO"/>
    <property type="match status" value="1"/>
</dbReference>
<gene>
    <name evidence="8" type="primary">ydiU</name>
    <name evidence="8" type="synonym">selO</name>
    <name evidence="9" type="ORF">GOQ27_02745</name>
</gene>
<feature type="binding site" evidence="8">
    <location>
        <position position="130"/>
    </location>
    <ligand>
        <name>ATP</name>
        <dbReference type="ChEBI" id="CHEBI:30616"/>
    </ligand>
</feature>
<evidence type="ECO:0000256" key="4">
    <source>
        <dbReference type="ARBA" id="ARBA00022723"/>
    </source>
</evidence>
<proteinExistence type="inferred from homology"/>